<gene>
    <name evidence="1" type="ORF">M9H77_34110</name>
</gene>
<evidence type="ECO:0000313" key="1">
    <source>
        <dbReference type="EMBL" id="KAI5648105.1"/>
    </source>
</evidence>
<keyword evidence="2" id="KW-1185">Reference proteome</keyword>
<dbReference type="Proteomes" id="UP001060085">
    <property type="component" value="Linkage Group LG08"/>
</dbReference>
<proteinExistence type="predicted"/>
<sequence>MEEEDAMISWMKLQLLSQRKRIIRPQQTQVRYVYINILQVSNMGEEFILGLLDSLQENILDLSGNEDQRSLRLQRKRPEKIYDKFVPKSLRYNFPTTNSQGYINFLLGNLKLLLSSKADSIAPLKHHIESVLDELLLLRNLFSEYQIQGSEEEQLFSCLWTCFKDVAYMTQFLSDSFSAYNGDDALWFYKLGLFDVKGRNEDNQKRAKSCYKHLK</sequence>
<name>A0ACB9ZKZ8_CATRO</name>
<dbReference type="EMBL" id="CM044708">
    <property type="protein sequence ID" value="KAI5648105.1"/>
    <property type="molecule type" value="Genomic_DNA"/>
</dbReference>
<accession>A0ACB9ZKZ8</accession>
<comment type="caution">
    <text evidence="1">The sequence shown here is derived from an EMBL/GenBank/DDBJ whole genome shotgun (WGS) entry which is preliminary data.</text>
</comment>
<evidence type="ECO:0000313" key="2">
    <source>
        <dbReference type="Proteomes" id="UP001060085"/>
    </source>
</evidence>
<protein>
    <submittedName>
        <fullName evidence="1">Uncharacterized protein</fullName>
    </submittedName>
</protein>
<reference evidence="2" key="1">
    <citation type="journal article" date="2023" name="Nat. Plants">
        <title>Single-cell RNA sequencing provides a high-resolution roadmap for understanding the multicellular compartmentation of specialized metabolism.</title>
        <authorList>
            <person name="Sun S."/>
            <person name="Shen X."/>
            <person name="Li Y."/>
            <person name="Li Y."/>
            <person name="Wang S."/>
            <person name="Li R."/>
            <person name="Zhang H."/>
            <person name="Shen G."/>
            <person name="Guo B."/>
            <person name="Wei J."/>
            <person name="Xu J."/>
            <person name="St-Pierre B."/>
            <person name="Chen S."/>
            <person name="Sun C."/>
        </authorList>
    </citation>
    <scope>NUCLEOTIDE SEQUENCE [LARGE SCALE GENOMIC DNA]</scope>
</reference>
<organism evidence="1 2">
    <name type="scientific">Catharanthus roseus</name>
    <name type="common">Madagascar periwinkle</name>
    <name type="synonym">Vinca rosea</name>
    <dbReference type="NCBI Taxonomy" id="4058"/>
    <lineage>
        <taxon>Eukaryota</taxon>
        <taxon>Viridiplantae</taxon>
        <taxon>Streptophyta</taxon>
        <taxon>Embryophyta</taxon>
        <taxon>Tracheophyta</taxon>
        <taxon>Spermatophyta</taxon>
        <taxon>Magnoliopsida</taxon>
        <taxon>eudicotyledons</taxon>
        <taxon>Gunneridae</taxon>
        <taxon>Pentapetalae</taxon>
        <taxon>asterids</taxon>
        <taxon>lamiids</taxon>
        <taxon>Gentianales</taxon>
        <taxon>Apocynaceae</taxon>
        <taxon>Rauvolfioideae</taxon>
        <taxon>Vinceae</taxon>
        <taxon>Catharanthinae</taxon>
        <taxon>Catharanthus</taxon>
    </lineage>
</organism>